<reference evidence="2" key="1">
    <citation type="journal article" date="2017" name="Genome Biol.">
        <title>Comparative genomics reveals high biological diversity and specific adaptations in the industrially and medically important fungal genus Aspergillus.</title>
        <authorList>
            <person name="de Vries R.P."/>
            <person name="Riley R."/>
            <person name="Wiebenga A."/>
            <person name="Aguilar-Osorio G."/>
            <person name="Amillis S."/>
            <person name="Uchima C.A."/>
            <person name="Anderluh G."/>
            <person name="Asadollahi M."/>
            <person name="Askin M."/>
            <person name="Barry K."/>
            <person name="Battaglia E."/>
            <person name="Bayram O."/>
            <person name="Benocci T."/>
            <person name="Braus-Stromeyer S.A."/>
            <person name="Caldana C."/>
            <person name="Canovas D."/>
            <person name="Cerqueira G.C."/>
            <person name="Chen F."/>
            <person name="Chen W."/>
            <person name="Choi C."/>
            <person name="Clum A."/>
            <person name="Dos Santos R.A."/>
            <person name="Damasio A.R."/>
            <person name="Diallinas G."/>
            <person name="Emri T."/>
            <person name="Fekete E."/>
            <person name="Flipphi M."/>
            <person name="Freyberg S."/>
            <person name="Gallo A."/>
            <person name="Gournas C."/>
            <person name="Habgood R."/>
            <person name="Hainaut M."/>
            <person name="Harispe M.L."/>
            <person name="Henrissat B."/>
            <person name="Hilden K.S."/>
            <person name="Hope R."/>
            <person name="Hossain A."/>
            <person name="Karabika E."/>
            <person name="Karaffa L."/>
            <person name="Karanyi Z."/>
            <person name="Krasevec N."/>
            <person name="Kuo A."/>
            <person name="Kusch H."/>
            <person name="LaButti K."/>
            <person name="Lagendijk E.L."/>
            <person name="Lapidus A."/>
            <person name="Levasseur A."/>
            <person name="Lindquist E."/>
            <person name="Lipzen A."/>
            <person name="Logrieco A.F."/>
            <person name="MacCabe A."/>
            <person name="Maekelae M.R."/>
            <person name="Malavazi I."/>
            <person name="Melin P."/>
            <person name="Meyer V."/>
            <person name="Mielnichuk N."/>
            <person name="Miskei M."/>
            <person name="Molnar A.P."/>
            <person name="Mule G."/>
            <person name="Ngan C.Y."/>
            <person name="Orejas M."/>
            <person name="Orosz E."/>
            <person name="Ouedraogo J.P."/>
            <person name="Overkamp K.M."/>
            <person name="Park H.-S."/>
            <person name="Perrone G."/>
            <person name="Piumi F."/>
            <person name="Punt P.J."/>
            <person name="Ram A.F."/>
            <person name="Ramon A."/>
            <person name="Rauscher S."/>
            <person name="Record E."/>
            <person name="Riano-Pachon D.M."/>
            <person name="Robert V."/>
            <person name="Roehrig J."/>
            <person name="Ruller R."/>
            <person name="Salamov A."/>
            <person name="Salih N.S."/>
            <person name="Samson R.A."/>
            <person name="Sandor E."/>
            <person name="Sanguinetti M."/>
            <person name="Schuetze T."/>
            <person name="Sepcic K."/>
            <person name="Shelest E."/>
            <person name="Sherlock G."/>
            <person name="Sophianopoulou V."/>
            <person name="Squina F.M."/>
            <person name="Sun H."/>
            <person name="Susca A."/>
            <person name="Todd R.B."/>
            <person name="Tsang A."/>
            <person name="Unkles S.E."/>
            <person name="van de Wiele N."/>
            <person name="van Rossen-Uffink D."/>
            <person name="Oliveira J.V."/>
            <person name="Vesth T.C."/>
            <person name="Visser J."/>
            <person name="Yu J.-H."/>
            <person name="Zhou M."/>
            <person name="Andersen M.R."/>
            <person name="Archer D.B."/>
            <person name="Baker S.E."/>
            <person name="Benoit I."/>
            <person name="Brakhage A.A."/>
            <person name="Braus G.H."/>
            <person name="Fischer R."/>
            <person name="Frisvad J.C."/>
            <person name="Goldman G.H."/>
            <person name="Houbraken J."/>
            <person name="Oakley B."/>
            <person name="Pocsi I."/>
            <person name="Scazzocchio C."/>
            <person name="Seiboth B."/>
            <person name="vanKuyk P.A."/>
            <person name="Wortman J."/>
            <person name="Dyer P.S."/>
            <person name="Grigoriev I.V."/>
        </authorList>
    </citation>
    <scope>NUCLEOTIDE SEQUENCE [LARGE SCALE GENOMIC DNA]</scope>
    <source>
        <strain evidence="2">CBS 516.65</strain>
    </source>
</reference>
<sequence length="275" mass="31441">MASKIKRVDLRSSEKNSWWTEDENLGAYNTDRQTVSCDEFKDILTRAQAIIDEARFPNAAMWKKALQDGNAYAFVAILLSQLHSLCALRLDFTFVWKSGFPGLMLKHALFTAPKGRLSTFECLAFVDYGSNVPIPPDSEYVDGGYVDGHPSCEPGQFMAWFYLPSLRTLWIWLQDCQEILACKRLISFDRVGSLVLARPNIREEEAIYLLYLMKVPKRLHVGMEVPDLENKEAILEGLKHISESLSFFRSAHVPRSISQPCFVETEFKQQQTEAF</sequence>
<dbReference type="AlphaFoldDB" id="A0A1L9V8S5"/>
<evidence type="ECO:0000313" key="2">
    <source>
        <dbReference type="Proteomes" id="UP000184300"/>
    </source>
</evidence>
<organism evidence="1 2">
    <name type="scientific">Aspergillus glaucus CBS 516.65</name>
    <dbReference type="NCBI Taxonomy" id="1160497"/>
    <lineage>
        <taxon>Eukaryota</taxon>
        <taxon>Fungi</taxon>
        <taxon>Dikarya</taxon>
        <taxon>Ascomycota</taxon>
        <taxon>Pezizomycotina</taxon>
        <taxon>Eurotiomycetes</taxon>
        <taxon>Eurotiomycetidae</taxon>
        <taxon>Eurotiales</taxon>
        <taxon>Aspergillaceae</taxon>
        <taxon>Aspergillus</taxon>
        <taxon>Aspergillus subgen. Aspergillus</taxon>
    </lineage>
</organism>
<dbReference type="Proteomes" id="UP000184300">
    <property type="component" value="Unassembled WGS sequence"/>
</dbReference>
<name>A0A1L9V8S5_ASPGL</name>
<dbReference type="GeneID" id="34463880"/>
<dbReference type="VEuPathDB" id="FungiDB:ASPGLDRAFT_51843"/>
<evidence type="ECO:0000313" key="1">
    <source>
        <dbReference type="EMBL" id="OJJ80252.1"/>
    </source>
</evidence>
<dbReference type="EMBL" id="KV878912">
    <property type="protein sequence ID" value="OJJ80252.1"/>
    <property type="molecule type" value="Genomic_DNA"/>
</dbReference>
<keyword evidence="2" id="KW-1185">Reference proteome</keyword>
<dbReference type="OrthoDB" id="4191831at2759"/>
<protein>
    <submittedName>
        <fullName evidence="1">Uncharacterized protein</fullName>
    </submittedName>
</protein>
<dbReference type="RefSeq" id="XP_022396950.1">
    <property type="nucleotide sequence ID" value="XM_022547619.1"/>
</dbReference>
<gene>
    <name evidence="1" type="ORF">ASPGLDRAFT_51843</name>
</gene>
<accession>A0A1L9V8S5</accession>
<proteinExistence type="predicted"/>